<evidence type="ECO:0000256" key="5">
    <source>
        <dbReference type="ARBA" id="ARBA00012885"/>
    </source>
</evidence>
<dbReference type="GO" id="GO:0009805">
    <property type="term" value="P:coumarin biosynthetic process"/>
    <property type="evidence" value="ECO:0007669"/>
    <property type="project" value="UniProtKB-ARBA"/>
</dbReference>
<evidence type="ECO:0000256" key="12">
    <source>
        <dbReference type="ARBA" id="ARBA00048503"/>
    </source>
</evidence>
<keyword evidence="10 13" id="KW-0408">Iron</keyword>
<name>B4XF35_IPOPU</name>
<feature type="compositionally biased region" description="Basic and acidic residues" evidence="14">
    <location>
        <begin position="350"/>
        <end position="371"/>
    </location>
</feature>
<keyword evidence="11" id="KW-0284">Flavonoid biosynthesis</keyword>
<comment type="cofactor">
    <cofactor evidence="1">
        <name>L-ascorbate</name>
        <dbReference type="ChEBI" id="CHEBI:38290"/>
    </cofactor>
</comment>
<evidence type="ECO:0000256" key="6">
    <source>
        <dbReference type="ARBA" id="ARBA00022723"/>
    </source>
</evidence>
<feature type="region of interest" description="Disordered" evidence="14">
    <location>
        <begin position="349"/>
        <end position="371"/>
    </location>
</feature>
<dbReference type="EC" id="1.14.11.61" evidence="5"/>
<dbReference type="InterPro" id="IPR044861">
    <property type="entry name" value="IPNS-like_FE2OG_OXY"/>
</dbReference>
<dbReference type="InterPro" id="IPR050295">
    <property type="entry name" value="Plant_2OG-oxidoreductases"/>
</dbReference>
<dbReference type="GO" id="GO:0016706">
    <property type="term" value="F:2-oxoglutarate-dependent dioxygenase activity"/>
    <property type="evidence" value="ECO:0007669"/>
    <property type="project" value="UniProtKB-ARBA"/>
</dbReference>
<dbReference type="AlphaFoldDB" id="B4XF35"/>
<comment type="similarity">
    <text evidence="4 13">Belongs to the iron/ascorbate-dependent oxidoreductase family.</text>
</comment>
<dbReference type="Pfam" id="PF14226">
    <property type="entry name" value="DIOX_N"/>
    <property type="match status" value="1"/>
</dbReference>
<sequence>MLSTITATVPSRVERLAGSGIERIPKEYIRPEEERRSIGDIFEEEKIAGGPQVPTVDLKGINSEDLEVREKCREELRKAAVDWGVMHLVNHGIPEELTGRVKAAGEGFFGQPIEEKEKYANDQAAGNVQGYGSKLANNASGQLEWEDYFFHCIFPEDKTDLSIWPKTPSDYIDATKEYAKQLRALATKVLAVLSLGLGLEEGRLEKEVGGMEELLLQMKINYYPKCPQPELALGVEAHTDVSALTFILHNMVPGLQLLYGGKWVTAKCVPNSIIMHVGDTVEILSNGKYKSILHRGVVNKEKVRVSWAVFCEPPKDKILLQPLPETVSEAEPPRFPPRTFAQHIKHKLFRQSDQEAADTPKPDNDDDHQSN</sequence>
<comment type="pathway">
    <text evidence="3">Phenylpropanoid metabolism.</text>
</comment>
<evidence type="ECO:0000256" key="3">
    <source>
        <dbReference type="ARBA" id="ARBA00004918"/>
    </source>
</evidence>
<dbReference type="InterPro" id="IPR026992">
    <property type="entry name" value="DIOX_N"/>
</dbReference>
<evidence type="ECO:0000256" key="4">
    <source>
        <dbReference type="ARBA" id="ARBA00008056"/>
    </source>
</evidence>
<evidence type="ECO:0000256" key="11">
    <source>
        <dbReference type="ARBA" id="ARBA00023241"/>
    </source>
</evidence>
<comment type="cofactor">
    <cofactor evidence="2">
        <name>Fe cation</name>
        <dbReference type="ChEBI" id="CHEBI:24875"/>
    </cofactor>
</comment>
<evidence type="ECO:0000256" key="13">
    <source>
        <dbReference type="RuleBase" id="RU003682"/>
    </source>
</evidence>
<keyword evidence="8" id="KW-0223">Dioxygenase</keyword>
<proteinExistence type="evidence at transcript level"/>
<evidence type="ECO:0000259" key="15">
    <source>
        <dbReference type="PROSITE" id="PS51471"/>
    </source>
</evidence>
<organism evidence="16">
    <name type="scientific">Ipomoea purpurea</name>
    <name type="common">Common morning glory</name>
    <name type="synonym">Pharbitis purpurea</name>
    <dbReference type="NCBI Taxonomy" id="4121"/>
    <lineage>
        <taxon>Eukaryota</taxon>
        <taxon>Viridiplantae</taxon>
        <taxon>Streptophyta</taxon>
        <taxon>Embryophyta</taxon>
        <taxon>Tracheophyta</taxon>
        <taxon>Spermatophyta</taxon>
        <taxon>Magnoliopsida</taxon>
        <taxon>eudicotyledons</taxon>
        <taxon>Gunneridae</taxon>
        <taxon>Pentapetalae</taxon>
        <taxon>asterids</taxon>
        <taxon>lamiids</taxon>
        <taxon>Solanales</taxon>
        <taxon>Convolvulaceae</taxon>
        <taxon>Ipomoeeae</taxon>
        <taxon>Ipomoea</taxon>
    </lineage>
</organism>
<keyword evidence="6 13" id="KW-0479">Metal-binding</keyword>
<dbReference type="InterPro" id="IPR027443">
    <property type="entry name" value="IPNS-like_sf"/>
</dbReference>
<evidence type="ECO:0000256" key="2">
    <source>
        <dbReference type="ARBA" id="ARBA00001962"/>
    </source>
</evidence>
<evidence type="ECO:0000256" key="1">
    <source>
        <dbReference type="ARBA" id="ARBA00001961"/>
    </source>
</evidence>
<dbReference type="PROSITE" id="PS51471">
    <property type="entry name" value="FE2OG_OXY"/>
    <property type="match status" value="1"/>
</dbReference>
<dbReference type="PANTHER" id="PTHR47991">
    <property type="entry name" value="OXOGLUTARATE/IRON-DEPENDENT DIOXYGENASE"/>
    <property type="match status" value="1"/>
</dbReference>
<dbReference type="InterPro" id="IPR005123">
    <property type="entry name" value="Oxoglu/Fe-dep_dioxygenase_dom"/>
</dbReference>
<dbReference type="Gene3D" id="2.60.120.330">
    <property type="entry name" value="B-lactam Antibiotic, Isopenicillin N Synthase, Chain"/>
    <property type="match status" value="1"/>
</dbReference>
<dbReference type="EMBL" id="EU032612">
    <property type="protein sequence ID" value="ABW69682.1"/>
    <property type="molecule type" value="mRNA"/>
</dbReference>
<evidence type="ECO:0000256" key="10">
    <source>
        <dbReference type="ARBA" id="ARBA00023004"/>
    </source>
</evidence>
<keyword evidence="7" id="KW-0847">Vitamin C</keyword>
<accession>B4XF35</accession>
<dbReference type="GO" id="GO:0002238">
    <property type="term" value="P:response to molecule of fungal origin"/>
    <property type="evidence" value="ECO:0007669"/>
    <property type="project" value="UniProtKB-ARBA"/>
</dbReference>
<dbReference type="GO" id="GO:0009813">
    <property type="term" value="P:flavonoid biosynthetic process"/>
    <property type="evidence" value="ECO:0007669"/>
    <property type="project" value="UniProtKB-KW"/>
</dbReference>
<evidence type="ECO:0000256" key="7">
    <source>
        <dbReference type="ARBA" id="ARBA00022896"/>
    </source>
</evidence>
<protein>
    <recommendedName>
        <fullName evidence="5">feruloyl-CoA 6-hydroxylase</fullName>
        <ecNumber evidence="5">1.14.11.61</ecNumber>
    </recommendedName>
</protein>
<dbReference type="Pfam" id="PF03171">
    <property type="entry name" value="2OG-FeII_Oxy"/>
    <property type="match status" value="1"/>
</dbReference>
<feature type="domain" description="Fe2OG dioxygenase" evidence="15">
    <location>
        <begin position="214"/>
        <end position="313"/>
    </location>
</feature>
<evidence type="ECO:0000256" key="9">
    <source>
        <dbReference type="ARBA" id="ARBA00023002"/>
    </source>
</evidence>
<evidence type="ECO:0000313" key="16">
    <source>
        <dbReference type="EMBL" id="ABW69682.1"/>
    </source>
</evidence>
<keyword evidence="9 13" id="KW-0560">Oxidoreductase</keyword>
<dbReference type="GO" id="GO:0031418">
    <property type="term" value="F:L-ascorbic acid binding"/>
    <property type="evidence" value="ECO:0007669"/>
    <property type="project" value="UniProtKB-KW"/>
</dbReference>
<dbReference type="FunFam" id="2.60.120.330:FF:000009">
    <property type="entry name" value="Flavonol synthase"/>
    <property type="match status" value="1"/>
</dbReference>
<reference evidence="16" key="1">
    <citation type="journal article" date="2009" name="Mol. Ecol.">
        <title>Environmental regulation of floral anthocyanin synthesis in Ipomoea purpurea.</title>
        <authorList>
            <person name="Lu Y."/>
            <person name="Du J."/>
            <person name="Tang J."/>
            <person name="Wang F."/>
            <person name="Zhang J."/>
            <person name="Huang J."/>
            <person name="Liang W."/>
            <person name="Wang L."/>
        </authorList>
    </citation>
    <scope>NUCLEOTIDE SEQUENCE</scope>
</reference>
<dbReference type="GO" id="GO:0046148">
    <property type="term" value="P:pigment biosynthetic process"/>
    <property type="evidence" value="ECO:0007669"/>
    <property type="project" value="UniProtKB-ARBA"/>
</dbReference>
<evidence type="ECO:0000256" key="8">
    <source>
        <dbReference type="ARBA" id="ARBA00022964"/>
    </source>
</evidence>
<evidence type="ECO:0000256" key="14">
    <source>
        <dbReference type="SAM" id="MobiDB-lite"/>
    </source>
</evidence>
<dbReference type="SUPFAM" id="SSF51197">
    <property type="entry name" value="Clavaminate synthase-like"/>
    <property type="match status" value="1"/>
</dbReference>
<comment type="catalytic activity">
    <reaction evidence="12">
        <text>(E)-feruloyl-CoA + 2-oxoglutarate + O2 = (E)-6-hydroxyferuloyl-CoA + succinate + CO2</text>
        <dbReference type="Rhea" id="RHEA:57856"/>
        <dbReference type="ChEBI" id="CHEBI:15379"/>
        <dbReference type="ChEBI" id="CHEBI:16526"/>
        <dbReference type="ChEBI" id="CHEBI:16810"/>
        <dbReference type="ChEBI" id="CHEBI:30031"/>
        <dbReference type="ChEBI" id="CHEBI:87305"/>
        <dbReference type="ChEBI" id="CHEBI:142390"/>
        <dbReference type="EC" id="1.14.11.61"/>
    </reaction>
</comment>
<gene>
    <name evidence="16" type="primary">ANS</name>
</gene>
<dbReference type="GO" id="GO:0046872">
    <property type="term" value="F:metal ion binding"/>
    <property type="evidence" value="ECO:0007669"/>
    <property type="project" value="UniProtKB-KW"/>
</dbReference>